<evidence type="ECO:0000313" key="1">
    <source>
        <dbReference type="EMBL" id="SEQ24346.1"/>
    </source>
</evidence>
<dbReference type="RefSeq" id="WP_090167118.1">
    <property type="nucleotide sequence ID" value="NZ_FOFB01000007.1"/>
</dbReference>
<reference evidence="2" key="1">
    <citation type="submission" date="2016-10" db="EMBL/GenBank/DDBJ databases">
        <authorList>
            <person name="Varghese N."/>
            <person name="Submissions S."/>
        </authorList>
    </citation>
    <scope>NUCLEOTIDE SEQUENCE [LARGE SCALE GENOMIC DNA]</scope>
    <source>
        <strain evidence="2">DSM 24740</strain>
    </source>
</reference>
<dbReference type="InParanoid" id="A0A1H9EF10"/>
<proteinExistence type="predicted"/>
<keyword evidence="2" id="KW-1185">Reference proteome</keyword>
<dbReference type="STRING" id="478744.SAMN05444359_10757"/>
<dbReference type="EMBL" id="FOFB01000007">
    <property type="protein sequence ID" value="SEQ24346.1"/>
    <property type="molecule type" value="Genomic_DNA"/>
</dbReference>
<dbReference type="AlphaFoldDB" id="A0A1H9EF10"/>
<organism evidence="1 2">
    <name type="scientific">Neolewinella agarilytica</name>
    <dbReference type="NCBI Taxonomy" id="478744"/>
    <lineage>
        <taxon>Bacteria</taxon>
        <taxon>Pseudomonadati</taxon>
        <taxon>Bacteroidota</taxon>
        <taxon>Saprospiria</taxon>
        <taxon>Saprospirales</taxon>
        <taxon>Lewinellaceae</taxon>
        <taxon>Neolewinella</taxon>
    </lineage>
</organism>
<accession>A0A1H9EF10</accession>
<evidence type="ECO:0000313" key="2">
    <source>
        <dbReference type="Proteomes" id="UP000199021"/>
    </source>
</evidence>
<gene>
    <name evidence="1" type="ORF">SAMN05444359_10757</name>
</gene>
<dbReference type="Proteomes" id="UP000199021">
    <property type="component" value="Unassembled WGS sequence"/>
</dbReference>
<sequence length="141" mass="16001">MQQRDLLKDEIERLGGAIGKAIARLLNTTSGNQPGAGWEQVVNDELWEALGLPLETLLTAEREELLKVMVGQKMTPVHIEQLADFLREAAGREDRPEQQILLFERAILLYDIAAAESGDYSFSRVEKEQEIQQQLSRLRRS</sequence>
<protein>
    <submittedName>
        <fullName evidence="1">Uncharacterized protein</fullName>
    </submittedName>
</protein>
<name>A0A1H9EF10_9BACT</name>
<dbReference type="OrthoDB" id="1494649at2"/>